<keyword evidence="2" id="KW-1185">Reference proteome</keyword>
<dbReference type="EMBL" id="SWKU01000035">
    <property type="protein sequence ID" value="KAF2995094.1"/>
    <property type="molecule type" value="Genomic_DNA"/>
</dbReference>
<evidence type="ECO:0000313" key="2">
    <source>
        <dbReference type="Proteomes" id="UP000801428"/>
    </source>
</evidence>
<dbReference type="Proteomes" id="UP000801428">
    <property type="component" value="Unassembled WGS sequence"/>
</dbReference>
<sequence>MECVTTKPYITAALRTPVSELDLSGSQPFSLESIVTLHASRPIVIYTWGTYLSPVAALHAGGIDFICEGSDIPEPRSIIFITPPGRSWSPGYFISLEPEMPTLIRIPFGSQKSSGSDRRSDFPLLFQTSTFKTENVYKAELPSAVRITWWRWASWWNWTTWWRWNSSGDVSDVPVLPEEDQLPIRVVNNDVTFKCVGEHVVAPSKAI</sequence>
<proteinExistence type="predicted"/>
<accession>A0A9P4W696</accession>
<dbReference type="AlphaFoldDB" id="A0A9P4W696"/>
<reference evidence="1" key="1">
    <citation type="submission" date="2019-04" db="EMBL/GenBank/DDBJ databases">
        <title>Sequencing of skin fungus with MAO and IRED activity.</title>
        <authorList>
            <person name="Marsaioli A.J."/>
            <person name="Bonatto J.M.C."/>
            <person name="Reis Junior O."/>
        </authorList>
    </citation>
    <scope>NUCLEOTIDE SEQUENCE</scope>
    <source>
        <strain evidence="1">30M1</strain>
    </source>
</reference>
<gene>
    <name evidence="1" type="ORF">E8E13_003609</name>
</gene>
<protein>
    <submittedName>
        <fullName evidence="1">Uncharacterized protein</fullName>
    </submittedName>
</protein>
<comment type="caution">
    <text evidence="1">The sequence shown here is derived from an EMBL/GenBank/DDBJ whole genome shotgun (WGS) entry which is preliminary data.</text>
</comment>
<name>A0A9P4W696_CURKU</name>
<organism evidence="1 2">
    <name type="scientific">Curvularia kusanoi</name>
    <name type="common">Cochliobolus kusanoi</name>
    <dbReference type="NCBI Taxonomy" id="90978"/>
    <lineage>
        <taxon>Eukaryota</taxon>
        <taxon>Fungi</taxon>
        <taxon>Dikarya</taxon>
        <taxon>Ascomycota</taxon>
        <taxon>Pezizomycotina</taxon>
        <taxon>Dothideomycetes</taxon>
        <taxon>Pleosporomycetidae</taxon>
        <taxon>Pleosporales</taxon>
        <taxon>Pleosporineae</taxon>
        <taxon>Pleosporaceae</taxon>
        <taxon>Curvularia</taxon>
    </lineage>
</organism>
<dbReference type="OrthoDB" id="3924921at2759"/>
<evidence type="ECO:0000313" key="1">
    <source>
        <dbReference type="EMBL" id="KAF2995094.1"/>
    </source>
</evidence>